<dbReference type="SUPFAM" id="SSF51206">
    <property type="entry name" value="cAMP-binding domain-like"/>
    <property type="match status" value="1"/>
</dbReference>
<dbReference type="SMART" id="SM00100">
    <property type="entry name" value="cNMP"/>
    <property type="match status" value="1"/>
</dbReference>
<dbReference type="InterPro" id="IPR018490">
    <property type="entry name" value="cNMP-bd_dom_sf"/>
</dbReference>
<dbReference type="EMBL" id="CAJZBQ010000005">
    <property type="protein sequence ID" value="CAG9311826.1"/>
    <property type="molecule type" value="Genomic_DNA"/>
</dbReference>
<dbReference type="Pfam" id="PF00520">
    <property type="entry name" value="Ion_trans"/>
    <property type="match status" value="1"/>
</dbReference>
<dbReference type="InterPro" id="IPR003938">
    <property type="entry name" value="K_chnl_volt-dep_EAG/ELK/ERG"/>
</dbReference>
<feature type="domain" description="Cyclic nucleotide-binding" evidence="11">
    <location>
        <begin position="508"/>
        <end position="606"/>
    </location>
</feature>
<dbReference type="PROSITE" id="PS50042">
    <property type="entry name" value="CNMP_BINDING_3"/>
    <property type="match status" value="1"/>
</dbReference>
<dbReference type="Gene3D" id="2.60.120.10">
    <property type="entry name" value="Jelly Rolls"/>
    <property type="match status" value="1"/>
</dbReference>
<evidence type="ECO:0000256" key="2">
    <source>
        <dbReference type="ARBA" id="ARBA00022448"/>
    </source>
</evidence>
<dbReference type="Pfam" id="PF00027">
    <property type="entry name" value="cNMP_binding"/>
    <property type="match status" value="1"/>
</dbReference>
<dbReference type="PANTHER" id="PTHR47823:SF9">
    <property type="entry name" value="CHROMOSOME UNDETERMINED SCAFFOLD_10, WHOLE GENOME SHOTGUN SEQUENCE"/>
    <property type="match status" value="1"/>
</dbReference>
<dbReference type="Proteomes" id="UP001162131">
    <property type="component" value="Unassembled WGS sequence"/>
</dbReference>
<evidence type="ECO:0000259" key="11">
    <source>
        <dbReference type="PROSITE" id="PS50042"/>
    </source>
</evidence>
<reference evidence="12" key="1">
    <citation type="submission" date="2021-09" db="EMBL/GenBank/DDBJ databases">
        <authorList>
            <consortium name="AG Swart"/>
            <person name="Singh M."/>
            <person name="Singh A."/>
            <person name="Seah K."/>
            <person name="Emmerich C."/>
        </authorList>
    </citation>
    <scope>NUCLEOTIDE SEQUENCE</scope>
    <source>
        <strain evidence="12">ATCC30299</strain>
    </source>
</reference>
<keyword evidence="4 10" id="KW-1133">Transmembrane helix</keyword>
<evidence type="ECO:0000256" key="10">
    <source>
        <dbReference type="SAM" id="Phobius"/>
    </source>
</evidence>
<dbReference type="Gene3D" id="1.10.287.630">
    <property type="entry name" value="Helix hairpin bin"/>
    <property type="match status" value="1"/>
</dbReference>
<keyword evidence="5" id="KW-0406">Ion transport</keyword>
<dbReference type="InterPro" id="IPR014710">
    <property type="entry name" value="RmlC-like_jellyroll"/>
</dbReference>
<dbReference type="CDD" id="cd00038">
    <property type="entry name" value="CAP_ED"/>
    <property type="match status" value="1"/>
</dbReference>
<keyword evidence="2" id="KW-0813">Transport</keyword>
<evidence type="ECO:0000313" key="13">
    <source>
        <dbReference type="Proteomes" id="UP001162131"/>
    </source>
</evidence>
<sequence length="770" mass="89182">MVLKRLFQKHAITENPSIDDSITLLPSPASSYTRTLKSSRISMTETGAPSKTTSYSSIIIPLPIPKKPHDDIDLEDLSSTERKKRETRNTPVINSKYLDVWKRTRLKLRTKLLIQHICAEVNLYGTSGSLFHQDSMKTNIEALVKKNENYALQAFKEVKKETVPPFMFDPRQPTKMFWNLFIIILLLYTATLLPYNIAFNDNYDQEFWFYIDDVMLNVLFGVDIIFTCFTAYHDDDGTFITDRKKIVMKYLKSWMIVDCISCMPFGIITKNTTNLKATKGYSNLLRLLRLPRLFRLLQISRIFSNGGQNEFMESIQKILRLKQSALRLIKTFGAIFIIIHIMACFWYMSYSLDDYNPNSWVVRLGYVDYSQPAKYSLSMYWAVTTLCTVGYGDINALTVLERFLAMCWMMFALFFISFTVGSLSSMLAGLDTKEKNLISKLEIIDEFAKDAHLSLDLRQKLRKALKYSTEQQGYSLTAKQNILNEIPRNLRYEVSIEMHKGAAKNLPFFKNKDQVFVSSIVPFLRDVFFEQGSLFYSEGEYADEIYFLIGGRANYIQKSGVVYKSIQKDSYFGDIEVLFGIDRKYTIQAALDCDVLVMAKDLVKIIEREFPIIFKQMKDIAEARDKANTKAKFEMKEIMKATKSINLTVMTLQEIKDIAETKQKKMMEISERQLKKKKEFGVPEILDCLNSLQKKVNLLENEVNETKSSSVKAYNDARERLSMQPRRKLPPIRVSRLIELEEEKMDSENTEVYSAQPSPPEEITFNMYNP</sequence>
<keyword evidence="7" id="KW-0407">Ion channel</keyword>
<comment type="subcellular location">
    <subcellularLocation>
        <location evidence="1">Membrane</location>
        <topology evidence="1">Multi-pass membrane protein</topology>
    </subcellularLocation>
</comment>
<dbReference type="Gene3D" id="1.10.287.70">
    <property type="match status" value="1"/>
</dbReference>
<dbReference type="PANTHER" id="PTHR47823">
    <property type="entry name" value="ION_TRANS DOMAIN-CONTAINING PROTEIN"/>
    <property type="match status" value="1"/>
</dbReference>
<keyword evidence="13" id="KW-1185">Reference proteome</keyword>
<gene>
    <name evidence="12" type="ORF">BSTOLATCC_MIC5086</name>
</gene>
<proteinExistence type="predicted"/>
<keyword evidence="3 10" id="KW-0812">Transmembrane</keyword>
<evidence type="ECO:0000256" key="4">
    <source>
        <dbReference type="ARBA" id="ARBA00022989"/>
    </source>
</evidence>
<dbReference type="InterPro" id="IPR000595">
    <property type="entry name" value="cNMP-bd_dom"/>
</dbReference>
<organism evidence="12 13">
    <name type="scientific">Blepharisma stoltei</name>
    <dbReference type="NCBI Taxonomy" id="1481888"/>
    <lineage>
        <taxon>Eukaryota</taxon>
        <taxon>Sar</taxon>
        <taxon>Alveolata</taxon>
        <taxon>Ciliophora</taxon>
        <taxon>Postciliodesmatophora</taxon>
        <taxon>Heterotrichea</taxon>
        <taxon>Heterotrichida</taxon>
        <taxon>Blepharismidae</taxon>
        <taxon>Blepharisma</taxon>
    </lineage>
</organism>
<feature type="transmembrane region" description="Helical" evidence="10">
    <location>
        <begin position="379"/>
        <end position="400"/>
    </location>
</feature>
<protein>
    <recommendedName>
        <fullName evidence="11">Cyclic nucleotide-binding domain-containing protein</fullName>
    </recommendedName>
</protein>
<dbReference type="FunFam" id="1.10.287.70:FF:000123">
    <property type="entry name" value="Potassium channel KAT3"/>
    <property type="match status" value="1"/>
</dbReference>
<feature type="transmembrane region" description="Helical" evidence="10">
    <location>
        <begin position="407"/>
        <end position="430"/>
    </location>
</feature>
<evidence type="ECO:0000256" key="9">
    <source>
        <dbReference type="SAM" id="MobiDB-lite"/>
    </source>
</evidence>
<dbReference type="PRINTS" id="PR01463">
    <property type="entry name" value="EAGCHANLFMLY"/>
</dbReference>
<evidence type="ECO:0000256" key="8">
    <source>
        <dbReference type="SAM" id="Coils"/>
    </source>
</evidence>
<dbReference type="SUPFAM" id="SSF81324">
    <property type="entry name" value="Voltage-gated potassium channels"/>
    <property type="match status" value="1"/>
</dbReference>
<evidence type="ECO:0000313" key="12">
    <source>
        <dbReference type="EMBL" id="CAG9311826.1"/>
    </source>
</evidence>
<keyword evidence="6 10" id="KW-0472">Membrane</keyword>
<feature type="transmembrane region" description="Helical" evidence="10">
    <location>
        <begin position="328"/>
        <end position="348"/>
    </location>
</feature>
<evidence type="ECO:0000256" key="7">
    <source>
        <dbReference type="ARBA" id="ARBA00023303"/>
    </source>
</evidence>
<evidence type="ECO:0000256" key="1">
    <source>
        <dbReference type="ARBA" id="ARBA00004141"/>
    </source>
</evidence>
<feature type="coiled-coil region" evidence="8">
    <location>
        <begin position="652"/>
        <end position="709"/>
    </location>
</feature>
<dbReference type="InterPro" id="IPR005821">
    <property type="entry name" value="Ion_trans_dom"/>
</dbReference>
<feature type="transmembrane region" description="Helical" evidence="10">
    <location>
        <begin position="176"/>
        <end position="195"/>
    </location>
</feature>
<accession>A0AAU9IEM5</accession>
<evidence type="ECO:0000256" key="3">
    <source>
        <dbReference type="ARBA" id="ARBA00022692"/>
    </source>
</evidence>
<dbReference type="GO" id="GO:0016020">
    <property type="term" value="C:membrane"/>
    <property type="evidence" value="ECO:0007669"/>
    <property type="project" value="UniProtKB-SubCell"/>
</dbReference>
<feature type="transmembrane region" description="Helical" evidence="10">
    <location>
        <begin position="207"/>
        <end position="232"/>
    </location>
</feature>
<dbReference type="GO" id="GO:0005249">
    <property type="term" value="F:voltage-gated potassium channel activity"/>
    <property type="evidence" value="ECO:0007669"/>
    <property type="project" value="InterPro"/>
</dbReference>
<evidence type="ECO:0000256" key="5">
    <source>
        <dbReference type="ARBA" id="ARBA00023065"/>
    </source>
</evidence>
<dbReference type="AlphaFoldDB" id="A0AAU9IEM5"/>
<comment type="caution">
    <text evidence="12">The sequence shown here is derived from an EMBL/GenBank/DDBJ whole genome shotgun (WGS) entry which is preliminary data.</text>
</comment>
<name>A0AAU9IEM5_9CILI</name>
<feature type="region of interest" description="Disordered" evidence="9">
    <location>
        <begin position="745"/>
        <end position="770"/>
    </location>
</feature>
<keyword evidence="8" id="KW-0175">Coiled coil</keyword>
<evidence type="ECO:0000256" key="6">
    <source>
        <dbReference type="ARBA" id="ARBA00023136"/>
    </source>
</evidence>